<gene>
    <name evidence="6" type="ORF">SAMN04489757_13227</name>
</gene>
<evidence type="ECO:0000256" key="4">
    <source>
        <dbReference type="SAM" id="Phobius"/>
    </source>
</evidence>
<evidence type="ECO:0000313" key="7">
    <source>
        <dbReference type="Proteomes" id="UP000198806"/>
    </source>
</evidence>
<keyword evidence="1" id="KW-0805">Transcription regulation</keyword>
<keyword evidence="4" id="KW-1133">Transmembrane helix</keyword>
<feature type="transmembrane region" description="Helical" evidence="4">
    <location>
        <begin position="12"/>
        <end position="33"/>
    </location>
</feature>
<dbReference type="InterPro" id="IPR009057">
    <property type="entry name" value="Homeodomain-like_sf"/>
</dbReference>
<keyword evidence="3" id="KW-0804">Transcription</keyword>
<evidence type="ECO:0000259" key="5">
    <source>
        <dbReference type="PROSITE" id="PS01124"/>
    </source>
</evidence>
<dbReference type="PANTHER" id="PTHR43280:SF10">
    <property type="entry name" value="REGULATORY PROTEIN POCR"/>
    <property type="match status" value="1"/>
</dbReference>
<dbReference type="PROSITE" id="PS01124">
    <property type="entry name" value="HTH_ARAC_FAMILY_2"/>
    <property type="match status" value="1"/>
</dbReference>
<dbReference type="SMART" id="SM00342">
    <property type="entry name" value="HTH_ARAC"/>
    <property type="match status" value="1"/>
</dbReference>
<evidence type="ECO:0000313" key="6">
    <source>
        <dbReference type="EMBL" id="SFO50024.1"/>
    </source>
</evidence>
<dbReference type="STRING" id="1527.SAMN04489757_13227"/>
<feature type="transmembrane region" description="Helical" evidence="4">
    <location>
        <begin position="303"/>
        <end position="322"/>
    </location>
</feature>
<dbReference type="OrthoDB" id="368621at2"/>
<dbReference type="Gene3D" id="3.30.450.20">
    <property type="entry name" value="PAS domain"/>
    <property type="match status" value="1"/>
</dbReference>
<dbReference type="InterPro" id="IPR018060">
    <property type="entry name" value="HTH_AraC"/>
</dbReference>
<dbReference type="RefSeq" id="WP_091687776.1">
    <property type="nucleotide sequence ID" value="NZ_BAABFM010000046.1"/>
</dbReference>
<dbReference type="Proteomes" id="UP000198806">
    <property type="component" value="Unassembled WGS sequence"/>
</dbReference>
<organism evidence="6 7">
    <name type="scientific">Anaerocolumna aminovalerica</name>
    <dbReference type="NCBI Taxonomy" id="1527"/>
    <lineage>
        <taxon>Bacteria</taxon>
        <taxon>Bacillati</taxon>
        <taxon>Bacillota</taxon>
        <taxon>Clostridia</taxon>
        <taxon>Lachnospirales</taxon>
        <taxon>Lachnospiraceae</taxon>
        <taxon>Anaerocolumna</taxon>
    </lineage>
</organism>
<accession>A0A1I5HP04</accession>
<evidence type="ECO:0000256" key="3">
    <source>
        <dbReference type="ARBA" id="ARBA00023163"/>
    </source>
</evidence>
<proteinExistence type="predicted"/>
<dbReference type="GO" id="GO:0043565">
    <property type="term" value="F:sequence-specific DNA binding"/>
    <property type="evidence" value="ECO:0007669"/>
    <property type="project" value="InterPro"/>
</dbReference>
<dbReference type="GO" id="GO:0003700">
    <property type="term" value="F:DNA-binding transcription factor activity"/>
    <property type="evidence" value="ECO:0007669"/>
    <property type="project" value="InterPro"/>
</dbReference>
<evidence type="ECO:0000256" key="1">
    <source>
        <dbReference type="ARBA" id="ARBA00023015"/>
    </source>
</evidence>
<dbReference type="PANTHER" id="PTHR43280">
    <property type="entry name" value="ARAC-FAMILY TRANSCRIPTIONAL REGULATOR"/>
    <property type="match status" value="1"/>
</dbReference>
<name>A0A1I5HP04_9FIRM</name>
<protein>
    <submittedName>
        <fullName evidence="6">AraC-type DNA-binding protein</fullName>
    </submittedName>
</protein>
<dbReference type="EMBL" id="FOWD01000032">
    <property type="protein sequence ID" value="SFO50024.1"/>
    <property type="molecule type" value="Genomic_DNA"/>
</dbReference>
<sequence>MKTNSNNAQFMFRMVFSYSTVLIILLIMGVNLYNISINNVRSDIRNQNKLMLQNAIRKLDADLTTMDALAGQVASNSKLVTLANKPDNKDKDYYLLASFVKDDLSVFIHTENLLPIDNYFIYLQQSGYVLSYSQFTDMESYYNSKRMFMPEQYDDWLNKMNDSDYNRKFISLGHYMNKTNSSYLYMLPLKNYTLRDIPAVICFEIDINKLTRIYSDLNLFNSGYLYATNNEGEEAFVLTENDTGEISADILKNLTYKDGLSEYEQDNNEMLVTYSDSEYNKWNYYLVQPAVEALYSLEQYRDIFVFIICLALSIGFLLILFLSKRNVKPMIALNNELKNTITRQRSLQMIVDEQKPIIQQSYLSRIMHGGISSLKELDYARQYLSISTDHRKFSILYIIVYVNQYELQLENSAIIGPNTENYDEIIKFAIGKYFKEEVHIYQPAEREYVLLLSNEEEEEDKQASQKVKEVFKGFHEYLMDSYSIWSFAGLGNWDSDLMVTWKSYQQANEVVNYATKDHIVKTYACIKRDTNVFYYPMELAGQLTNFITIGNESQVLEIFKVIRHENMEEQSQSVNMMKCLFSDIKNTLFKIRFTIQTDEKNKDELKAIDAMFEEHMSLKLCEDIALSLCRLYGNKCSRSQLITNIKKYILDNYNDPSLCLNKISDEFLISESYFSYLFKEETGENFSTYLERIRMEQAVQLIKESDINISNLYQEIGYNNSNTFRRAFKKIYGISPKTMRDVTNN</sequence>
<feature type="domain" description="HTH araC/xylS-type" evidence="5">
    <location>
        <begin position="643"/>
        <end position="742"/>
    </location>
</feature>
<dbReference type="SUPFAM" id="SSF46689">
    <property type="entry name" value="Homeodomain-like"/>
    <property type="match status" value="1"/>
</dbReference>
<evidence type="ECO:0000256" key="2">
    <source>
        <dbReference type="ARBA" id="ARBA00023125"/>
    </source>
</evidence>
<dbReference type="Pfam" id="PF12833">
    <property type="entry name" value="HTH_18"/>
    <property type="match status" value="1"/>
</dbReference>
<keyword evidence="4" id="KW-0472">Membrane</keyword>
<keyword evidence="4" id="KW-0812">Transmembrane</keyword>
<keyword evidence="2 6" id="KW-0238">DNA-binding</keyword>
<dbReference type="Gene3D" id="1.10.10.60">
    <property type="entry name" value="Homeodomain-like"/>
    <property type="match status" value="2"/>
</dbReference>
<reference evidence="6 7" key="1">
    <citation type="submission" date="2016-10" db="EMBL/GenBank/DDBJ databases">
        <authorList>
            <person name="de Groot N.N."/>
        </authorList>
    </citation>
    <scope>NUCLEOTIDE SEQUENCE [LARGE SCALE GENOMIC DNA]</scope>
    <source>
        <strain evidence="6 7">DSM 1283</strain>
    </source>
</reference>
<keyword evidence="7" id="KW-1185">Reference proteome</keyword>
<dbReference type="AlphaFoldDB" id="A0A1I5HP04"/>